<dbReference type="Proteomes" id="UP000634435">
    <property type="component" value="Unassembled WGS sequence"/>
</dbReference>
<keyword evidence="1" id="KW-0812">Transmembrane</keyword>
<gene>
    <name evidence="2" type="ORF">GCM10007111_07070</name>
</gene>
<name>A0ABQ2D671_9BACI</name>
<comment type="caution">
    <text evidence="2">The sequence shown here is derived from an EMBL/GenBank/DDBJ whole genome shotgun (WGS) entry which is preliminary data.</text>
</comment>
<keyword evidence="1" id="KW-0472">Membrane</keyword>
<evidence type="ECO:0000256" key="1">
    <source>
        <dbReference type="SAM" id="Phobius"/>
    </source>
</evidence>
<evidence type="ECO:0000313" key="3">
    <source>
        <dbReference type="Proteomes" id="UP000634435"/>
    </source>
</evidence>
<dbReference type="EMBL" id="BMPN01000001">
    <property type="protein sequence ID" value="GGJ47614.1"/>
    <property type="molecule type" value="Genomic_DNA"/>
</dbReference>
<keyword evidence="3" id="KW-1185">Reference proteome</keyword>
<keyword evidence="1" id="KW-1133">Transmembrane helix</keyword>
<accession>A0ABQ2D671</accession>
<feature type="transmembrane region" description="Helical" evidence="1">
    <location>
        <begin position="6"/>
        <end position="27"/>
    </location>
</feature>
<sequence length="118" mass="13666">MNNEQAFILPFVLFVIALTFMLITTNVQQYQSNISMTKNQLQQITIETLIQTAREKLKEKLNEDINNISPRTFHLPQGDVRVQLTDIGKSSYRILYIVTIQESKYTTIGYLAIPNKKE</sequence>
<organism evidence="2 3">
    <name type="scientific">Virgibacillus kapii</name>
    <dbReference type="NCBI Taxonomy" id="1638645"/>
    <lineage>
        <taxon>Bacteria</taxon>
        <taxon>Bacillati</taxon>
        <taxon>Bacillota</taxon>
        <taxon>Bacilli</taxon>
        <taxon>Bacillales</taxon>
        <taxon>Bacillaceae</taxon>
        <taxon>Virgibacillus</taxon>
    </lineage>
</organism>
<proteinExistence type="predicted"/>
<reference evidence="3" key="1">
    <citation type="journal article" date="2019" name="Int. J. Syst. Evol. Microbiol.">
        <title>The Global Catalogue of Microorganisms (GCM) 10K type strain sequencing project: providing services to taxonomists for standard genome sequencing and annotation.</title>
        <authorList>
            <consortium name="The Broad Institute Genomics Platform"/>
            <consortium name="The Broad Institute Genome Sequencing Center for Infectious Disease"/>
            <person name="Wu L."/>
            <person name="Ma J."/>
        </authorList>
    </citation>
    <scope>NUCLEOTIDE SEQUENCE [LARGE SCALE GENOMIC DNA]</scope>
    <source>
        <strain evidence="3">JCM 30071</strain>
    </source>
</reference>
<dbReference type="RefSeq" id="WP_021291128.1">
    <property type="nucleotide sequence ID" value="NZ_BMPN01000001.1"/>
</dbReference>
<evidence type="ECO:0008006" key="4">
    <source>
        <dbReference type="Google" id="ProtNLM"/>
    </source>
</evidence>
<evidence type="ECO:0000313" key="2">
    <source>
        <dbReference type="EMBL" id="GGJ47614.1"/>
    </source>
</evidence>
<protein>
    <recommendedName>
        <fullName evidence="4">ComG operon protein 7</fullName>
    </recommendedName>
</protein>